<reference evidence="1 2" key="1">
    <citation type="journal article" date="2021" name="Environ. Microbiol.">
        <title>New insights into the diversity and evolution of the archaeal mobilome from three complete genomes of Saccharolobus shibatae.</title>
        <authorList>
            <person name="Medvedeva S."/>
            <person name="Brandt D."/>
            <person name="Cvirkaite-Krupovic V."/>
            <person name="Liu Y."/>
            <person name="Severinov K."/>
            <person name="Ishino S."/>
            <person name="Ishino Y."/>
            <person name="Prangishvili D."/>
            <person name="Kalinowski J."/>
            <person name="Krupovic M."/>
        </authorList>
    </citation>
    <scope>NUCLEOTIDE SEQUENCE [LARGE SCALE GENOMIC DNA]</scope>
    <source>
        <strain evidence="1 2">S38A</strain>
    </source>
</reference>
<dbReference type="PANTHER" id="PTHR33252:SF2">
    <property type="entry name" value="TRANSPOSASE IS4-LIKE DOMAIN-CONTAINING PROTEIN"/>
    <property type="match status" value="1"/>
</dbReference>
<organism evidence="1 2">
    <name type="scientific">Saccharolobus shibatae</name>
    <dbReference type="NCBI Taxonomy" id="2286"/>
    <lineage>
        <taxon>Archaea</taxon>
        <taxon>Thermoproteota</taxon>
        <taxon>Thermoprotei</taxon>
        <taxon>Sulfolobales</taxon>
        <taxon>Sulfolobaceae</taxon>
        <taxon>Saccharolobus</taxon>
    </lineage>
</organism>
<protein>
    <recommendedName>
        <fullName evidence="3">Transposase</fullName>
    </recommendedName>
</protein>
<dbReference type="EMBL" id="CP077713">
    <property type="protein sequence ID" value="QXJ34893.1"/>
    <property type="molecule type" value="Genomic_DNA"/>
</dbReference>
<name>A0A8F5C0P7_9CREN</name>
<proteinExistence type="predicted"/>
<accession>A0A8F5C0P7</accession>
<sequence>MTNVIVYLKKNDAPILTKDEIVKFLVEQVVAMGFKIKLLTLDAGFYTIEVLQFISQFNYIIAVPAGDVKIYKEYDGEYTTNSKRKKKMSKLSSD</sequence>
<evidence type="ECO:0008006" key="3">
    <source>
        <dbReference type="Google" id="ProtNLM"/>
    </source>
</evidence>
<dbReference type="Proteomes" id="UP000694036">
    <property type="component" value="Chromosome"/>
</dbReference>
<evidence type="ECO:0000313" key="2">
    <source>
        <dbReference type="Proteomes" id="UP000694036"/>
    </source>
</evidence>
<keyword evidence="2" id="KW-1185">Reference proteome</keyword>
<gene>
    <name evidence="1" type="ORF">J5U22_01440</name>
</gene>
<dbReference type="AlphaFoldDB" id="A0A8F5C0P7"/>
<dbReference type="PANTHER" id="PTHR33252">
    <property type="entry name" value="THIRD ORF IN TRANSPOSON ISC1160"/>
    <property type="match status" value="1"/>
</dbReference>
<evidence type="ECO:0000313" key="1">
    <source>
        <dbReference type="EMBL" id="QXJ34893.1"/>
    </source>
</evidence>